<keyword evidence="2" id="KW-1185">Reference proteome</keyword>
<sequence>MRGRGQELDGWLHQSNHVTSRTRFPFDRPFRTIINIHHVHSPFAEVVSYSVPKYCHNSRSEYCVCIKWWTLAVPLLPEEKGGGCRLWSWKGR</sequence>
<comment type="caution">
    <text evidence="1">The sequence shown here is derived from an EMBL/GenBank/DDBJ whole genome shotgun (WGS) entry which is preliminary data.</text>
</comment>
<accession>A0A8X6PCA4</accession>
<reference evidence="1" key="1">
    <citation type="submission" date="2020-08" db="EMBL/GenBank/DDBJ databases">
        <title>Multicomponent nature underlies the extraordinary mechanical properties of spider dragline silk.</title>
        <authorList>
            <person name="Kono N."/>
            <person name="Nakamura H."/>
            <person name="Mori M."/>
            <person name="Yoshida Y."/>
            <person name="Ohtoshi R."/>
            <person name="Malay A.D."/>
            <person name="Moran D.A.P."/>
            <person name="Tomita M."/>
            <person name="Numata K."/>
            <person name="Arakawa K."/>
        </authorList>
    </citation>
    <scope>NUCLEOTIDE SEQUENCE</scope>
</reference>
<protein>
    <submittedName>
        <fullName evidence="1">Uncharacterized protein</fullName>
    </submittedName>
</protein>
<evidence type="ECO:0000313" key="1">
    <source>
        <dbReference type="EMBL" id="GFT60301.1"/>
    </source>
</evidence>
<name>A0A8X6PCA4_NEPPI</name>
<dbReference type="Proteomes" id="UP000887013">
    <property type="component" value="Unassembled WGS sequence"/>
</dbReference>
<evidence type="ECO:0000313" key="2">
    <source>
        <dbReference type="Proteomes" id="UP000887013"/>
    </source>
</evidence>
<gene>
    <name evidence="1" type="ORF">NPIL_53571</name>
</gene>
<dbReference type="AlphaFoldDB" id="A0A8X6PCA4"/>
<dbReference type="EMBL" id="BMAW01018810">
    <property type="protein sequence ID" value="GFT60301.1"/>
    <property type="molecule type" value="Genomic_DNA"/>
</dbReference>
<proteinExistence type="predicted"/>
<organism evidence="1 2">
    <name type="scientific">Nephila pilipes</name>
    <name type="common">Giant wood spider</name>
    <name type="synonym">Nephila maculata</name>
    <dbReference type="NCBI Taxonomy" id="299642"/>
    <lineage>
        <taxon>Eukaryota</taxon>
        <taxon>Metazoa</taxon>
        <taxon>Ecdysozoa</taxon>
        <taxon>Arthropoda</taxon>
        <taxon>Chelicerata</taxon>
        <taxon>Arachnida</taxon>
        <taxon>Araneae</taxon>
        <taxon>Araneomorphae</taxon>
        <taxon>Entelegynae</taxon>
        <taxon>Araneoidea</taxon>
        <taxon>Nephilidae</taxon>
        <taxon>Nephila</taxon>
    </lineage>
</organism>